<dbReference type="RefSeq" id="WP_003455361.1">
    <property type="nucleotide sequence ID" value="NZ_AJMR01000224.1"/>
</dbReference>
<reference evidence="2 3" key="2">
    <citation type="journal article" date="2017" name="Int. J. Syst. Evol. Microbiol.">
        <title>Pseudomonas furukawaii sp. nov., a polychlorinated biphenyl-degrading bacterium isolated from biphenyl-contaminated soil in Japan.</title>
        <authorList>
            <person name="Kimura N."/>
            <person name="Watanabe T."/>
            <person name="Suenaga H."/>
            <person name="Fujihara H."/>
            <person name="Futagami T."/>
            <person name="Goto M."/>
            <person name="Hanada S."/>
            <person name="Hirose J."/>
        </authorList>
    </citation>
    <scope>NUCLEOTIDE SEQUENCE [LARGE SCALE GENOMIC DNA]</scope>
    <source>
        <strain evidence="3">DSM 10086 / NBRC 110670 / KF707</strain>
    </source>
</reference>
<gene>
    <name evidence="2" type="ORF">KF707C_3870</name>
</gene>
<name>A0AAD1BW15_METFU</name>
<evidence type="ECO:0000313" key="2">
    <source>
        <dbReference type="EMBL" id="BAU72075.1"/>
    </source>
</evidence>
<organism evidence="2 3">
    <name type="scientific">Metapseudomonas furukawaii</name>
    <name type="common">Pseudomonas furukawaii</name>
    <dbReference type="NCBI Taxonomy" id="1149133"/>
    <lineage>
        <taxon>Bacteria</taxon>
        <taxon>Pseudomonadati</taxon>
        <taxon>Pseudomonadota</taxon>
        <taxon>Gammaproteobacteria</taxon>
        <taxon>Pseudomonadales</taxon>
        <taxon>Pseudomonadaceae</taxon>
        <taxon>Metapseudomonas</taxon>
    </lineage>
</organism>
<dbReference type="AlphaFoldDB" id="A0AAD1BW15"/>
<reference evidence="3" key="1">
    <citation type="submission" date="2015-05" db="EMBL/GenBank/DDBJ databases">
        <title>Draft genome sequencing of a biphenyl-degrading bacterium, Pseudomonas balearica KF707 (=NBRC110670).</title>
        <authorList>
            <person name="Kimura N."/>
            <person name="Hirose J."/>
            <person name="Watanabe T."/>
            <person name="Suenaga H."/>
            <person name="Fujihara H."/>
            <person name="Noguchi M."/>
            <person name="Hashimoto M."/>
            <person name="Shimodaira J."/>
            <person name="Tsuchikane K."/>
            <person name="Hosoyama A."/>
            <person name="Yamazoe A."/>
            <person name="Fujita N."/>
            <person name="Furukawa K."/>
        </authorList>
    </citation>
    <scope>NUCLEOTIDE SEQUENCE [LARGE SCALE GENOMIC DNA]</scope>
    <source>
        <strain evidence="3">DSM 10086 / NBRC 110670 / KF707</strain>
    </source>
</reference>
<accession>A0AAD1BW15</accession>
<sequence length="102" mass="10626">MKRPLQISLLVLVCATGLAQAEVRNPFQGRVSFTGMIVSGLCATPRQTWQAHIGRLNGISPAGQAAAPGRDDCAGITQTSSVSLTAVSSRRGEAGIITVTYN</sequence>
<feature type="chain" id="PRO_5042136591" description="Type 1 fimbrial protein" evidence="1">
    <location>
        <begin position="22"/>
        <end position="102"/>
    </location>
</feature>
<dbReference type="EMBL" id="AP014862">
    <property type="protein sequence ID" value="BAU72075.1"/>
    <property type="molecule type" value="Genomic_DNA"/>
</dbReference>
<evidence type="ECO:0000256" key="1">
    <source>
        <dbReference type="SAM" id="SignalP"/>
    </source>
</evidence>
<dbReference type="Proteomes" id="UP000218554">
    <property type="component" value="Chromosome"/>
</dbReference>
<proteinExistence type="predicted"/>
<keyword evidence="1" id="KW-0732">Signal</keyword>
<dbReference type="KEGG" id="pfuw:KF707C_3870"/>
<feature type="signal peptide" evidence="1">
    <location>
        <begin position="1"/>
        <end position="21"/>
    </location>
</feature>
<keyword evidence="3" id="KW-1185">Reference proteome</keyword>
<protein>
    <recommendedName>
        <fullName evidence="4">Type 1 fimbrial protein</fullName>
    </recommendedName>
</protein>
<evidence type="ECO:0008006" key="4">
    <source>
        <dbReference type="Google" id="ProtNLM"/>
    </source>
</evidence>
<evidence type="ECO:0000313" key="3">
    <source>
        <dbReference type="Proteomes" id="UP000218554"/>
    </source>
</evidence>